<dbReference type="InterPro" id="IPR029071">
    <property type="entry name" value="Ubiquitin-like_domsf"/>
</dbReference>
<dbReference type="PIRSF" id="PIRSF010052">
    <property type="entry name" value="Polyub_prc_Npl4"/>
    <property type="match status" value="1"/>
</dbReference>
<dbReference type="InterPro" id="IPR024682">
    <property type="entry name" value="Npl4_Ub-like_dom"/>
</dbReference>
<dbReference type="PANTHER" id="PTHR12710:SF0">
    <property type="entry name" value="NUCLEAR PROTEIN LOCALIZATION PROTEIN 4 HOMOLOG"/>
    <property type="match status" value="1"/>
</dbReference>
<dbReference type="Pfam" id="PF05020">
    <property type="entry name" value="zf-NPL4"/>
    <property type="match status" value="1"/>
</dbReference>
<dbReference type="InterPro" id="IPR037518">
    <property type="entry name" value="MPN"/>
</dbReference>
<dbReference type="Gene3D" id="3.40.140.10">
    <property type="entry name" value="Cytidine Deaminase, domain 2"/>
    <property type="match status" value="1"/>
</dbReference>
<evidence type="ECO:0000256" key="5">
    <source>
        <dbReference type="ARBA" id="ARBA00060618"/>
    </source>
</evidence>
<feature type="compositionally biased region" description="Polar residues" evidence="7">
    <location>
        <begin position="85"/>
        <end position="113"/>
    </location>
</feature>
<organism evidence="9 10">
    <name type="scientific">Cryptolaemus montrouzieri</name>
    <dbReference type="NCBI Taxonomy" id="559131"/>
    <lineage>
        <taxon>Eukaryota</taxon>
        <taxon>Metazoa</taxon>
        <taxon>Ecdysozoa</taxon>
        <taxon>Arthropoda</taxon>
        <taxon>Hexapoda</taxon>
        <taxon>Insecta</taxon>
        <taxon>Pterygota</taxon>
        <taxon>Neoptera</taxon>
        <taxon>Endopterygota</taxon>
        <taxon>Coleoptera</taxon>
        <taxon>Polyphaga</taxon>
        <taxon>Cucujiformia</taxon>
        <taxon>Coccinelloidea</taxon>
        <taxon>Coccinellidae</taxon>
        <taxon>Scymninae</taxon>
        <taxon>Scymnini</taxon>
        <taxon>Cryptolaemus</taxon>
    </lineage>
</organism>
<evidence type="ECO:0000313" key="10">
    <source>
        <dbReference type="Proteomes" id="UP001516400"/>
    </source>
</evidence>
<dbReference type="CDD" id="cd08061">
    <property type="entry name" value="MPN_NPL4"/>
    <property type="match status" value="1"/>
</dbReference>
<keyword evidence="4" id="KW-0862">Zinc</keyword>
<dbReference type="Gene3D" id="3.10.20.90">
    <property type="entry name" value="Phosphatidylinositol 3-kinase Catalytic Subunit, Chain A, domain 1"/>
    <property type="match status" value="1"/>
</dbReference>
<dbReference type="GO" id="GO:0051603">
    <property type="term" value="P:proteolysis involved in protein catabolic process"/>
    <property type="evidence" value="ECO:0007669"/>
    <property type="project" value="UniProtKB-ARBA"/>
</dbReference>
<dbReference type="FunFam" id="3.40.140.10:FF:000012">
    <property type="entry name" value="nuclear protein localization protein 4 homolog"/>
    <property type="match status" value="1"/>
</dbReference>
<evidence type="ECO:0000256" key="1">
    <source>
        <dbReference type="ARBA" id="ARBA00011025"/>
    </source>
</evidence>
<reference evidence="9 10" key="1">
    <citation type="journal article" date="2021" name="BMC Biol.">
        <title>Horizontally acquired antibacterial genes associated with adaptive radiation of ladybird beetles.</title>
        <authorList>
            <person name="Li H.S."/>
            <person name="Tang X.F."/>
            <person name="Huang Y.H."/>
            <person name="Xu Z.Y."/>
            <person name="Chen M.L."/>
            <person name="Du X.Y."/>
            <person name="Qiu B.Y."/>
            <person name="Chen P.T."/>
            <person name="Zhang W."/>
            <person name="Slipinski A."/>
            <person name="Escalona H.E."/>
            <person name="Waterhouse R.M."/>
            <person name="Zwick A."/>
            <person name="Pang H."/>
        </authorList>
    </citation>
    <scope>NUCLEOTIDE SEQUENCE [LARGE SCALE GENOMIC DNA]</scope>
    <source>
        <strain evidence="9">SYSU2018</strain>
    </source>
</reference>
<dbReference type="SUPFAM" id="SSF54236">
    <property type="entry name" value="Ubiquitin-like"/>
    <property type="match status" value="1"/>
</dbReference>
<dbReference type="InterPro" id="IPR007716">
    <property type="entry name" value="NPL4_Zn-bd_put"/>
</dbReference>
<keyword evidence="10" id="KW-1185">Reference proteome</keyword>
<dbReference type="EMBL" id="JABFTP020000062">
    <property type="protein sequence ID" value="KAL3274283.1"/>
    <property type="molecule type" value="Genomic_DNA"/>
</dbReference>
<keyword evidence="2" id="KW-0479">Metal-binding</keyword>
<comment type="pathway">
    <text evidence="5">Protein degradation; proteasomal ubiquitin-dependent pathway.</text>
</comment>
<name>A0ABD2N6K1_9CUCU</name>
<protein>
    <recommendedName>
        <fullName evidence="6">Nuclear protein localization protein 4 homolog</fullName>
    </recommendedName>
</protein>
<evidence type="ECO:0000256" key="7">
    <source>
        <dbReference type="SAM" id="MobiDB-lite"/>
    </source>
</evidence>
<comment type="similarity">
    <text evidence="1">Belongs to the NPL4 family.</text>
</comment>
<evidence type="ECO:0000313" key="9">
    <source>
        <dbReference type="EMBL" id="KAL3274283.1"/>
    </source>
</evidence>
<evidence type="ECO:0000256" key="2">
    <source>
        <dbReference type="ARBA" id="ARBA00022723"/>
    </source>
</evidence>
<gene>
    <name evidence="9" type="ORF">HHI36_015688</name>
</gene>
<dbReference type="PROSITE" id="PS50249">
    <property type="entry name" value="MPN"/>
    <property type="match status" value="1"/>
</dbReference>
<feature type="domain" description="MPN" evidence="8">
    <location>
        <begin position="245"/>
        <end position="382"/>
    </location>
</feature>
<dbReference type="Pfam" id="PF11543">
    <property type="entry name" value="UN_NPL4"/>
    <property type="match status" value="1"/>
</dbReference>
<sequence length="456" mass="51348">MLLRIQSPEGTKRVEVNGTETTSKLYEKVHDVFELNSFAFALYKERNQKNEISSSKSKIIKNHGLRHGDMIYLIPINGALLFSTNSSNSNQSGEPVESQPSTSSSGNVSNVRPSSAASANKALSNVKEDEVDVLLSKVDGKIKRKRDEKLCRHNSNSACVHCSPLEPYDDKYLKEQNIKHLSFHSYICKLTSGVDRGKFLALEDISCRVKNGCKDHPPWPKGICSKCQPSAITLNRQVYRHVDNVAFENTNLLERFLNYWRTTGHQRVGILYGTYEIHADVPLGIRANVVAIYEPPQESSRDSIRLLPDDREELVDQMAETLGLRRVGWIFTDLLPEDLQAGTVKHTRNIDSHFLSAQECIMAGYYQNKYPNPCKYSSAGFFGSKFATVCVTGDKNNQVIMEGYQVSHQCMALVRDNCLLPTKDVPELGYVRESSDKQYVPDVYYKVSGVGKYLPM</sequence>
<comment type="caution">
    <text evidence="9">The sequence shown here is derived from an EMBL/GenBank/DDBJ whole genome shotgun (WGS) entry which is preliminary data.</text>
</comment>
<accession>A0ABD2N6K1</accession>
<dbReference type="GO" id="GO:0008270">
    <property type="term" value="F:zinc ion binding"/>
    <property type="evidence" value="ECO:0007669"/>
    <property type="project" value="UniProtKB-KW"/>
</dbReference>
<evidence type="ECO:0000256" key="4">
    <source>
        <dbReference type="ARBA" id="ARBA00022833"/>
    </source>
</evidence>
<evidence type="ECO:0000256" key="6">
    <source>
        <dbReference type="ARBA" id="ARBA00074519"/>
    </source>
</evidence>
<keyword evidence="3" id="KW-0863">Zinc-finger</keyword>
<proteinExistence type="inferred from homology"/>
<evidence type="ECO:0000256" key="3">
    <source>
        <dbReference type="ARBA" id="ARBA00022771"/>
    </source>
</evidence>
<dbReference type="Pfam" id="PF05021">
    <property type="entry name" value="NPL4"/>
    <property type="match status" value="1"/>
</dbReference>
<evidence type="ECO:0000259" key="8">
    <source>
        <dbReference type="PROSITE" id="PS50249"/>
    </source>
</evidence>
<dbReference type="InterPro" id="IPR016563">
    <property type="entry name" value="Npl4"/>
</dbReference>
<feature type="region of interest" description="Disordered" evidence="7">
    <location>
        <begin position="85"/>
        <end position="122"/>
    </location>
</feature>
<dbReference type="Proteomes" id="UP001516400">
    <property type="component" value="Unassembled WGS sequence"/>
</dbReference>
<dbReference type="AlphaFoldDB" id="A0ABD2N6K1"/>
<dbReference type="PANTHER" id="PTHR12710">
    <property type="entry name" value="NUCLEAR PROTEIN LOCALIZATION 4"/>
    <property type="match status" value="1"/>
</dbReference>
<dbReference type="InterPro" id="IPR007717">
    <property type="entry name" value="NPL4_C"/>
</dbReference>